<comment type="caution">
    <text evidence="2">The sequence shown here is derived from an EMBL/GenBank/DDBJ whole genome shotgun (WGS) entry which is preliminary data.</text>
</comment>
<dbReference type="GO" id="GO:0008168">
    <property type="term" value="F:methyltransferase activity"/>
    <property type="evidence" value="ECO:0007669"/>
    <property type="project" value="InterPro"/>
</dbReference>
<dbReference type="Gene3D" id="3.40.50.150">
    <property type="entry name" value="Vaccinia Virus protein VP39"/>
    <property type="match status" value="1"/>
</dbReference>
<name>X0VT95_9ZZZZ</name>
<dbReference type="PROSITE" id="PS51686">
    <property type="entry name" value="SAM_MT_RSMB_NOP"/>
    <property type="match status" value="1"/>
</dbReference>
<sequence length="49" mass="5778">VVEYLLDKTNAKLQKIPLKLKSSTKKYLKLWPQYYDTEGFFIAKITKPS</sequence>
<proteinExistence type="predicted"/>
<evidence type="ECO:0000313" key="2">
    <source>
        <dbReference type="EMBL" id="GAG03766.1"/>
    </source>
</evidence>
<dbReference type="InterPro" id="IPR001678">
    <property type="entry name" value="MeTrfase_RsmB-F_NOP2_dom"/>
</dbReference>
<organism evidence="2">
    <name type="scientific">marine sediment metagenome</name>
    <dbReference type="NCBI Taxonomy" id="412755"/>
    <lineage>
        <taxon>unclassified sequences</taxon>
        <taxon>metagenomes</taxon>
        <taxon>ecological metagenomes</taxon>
    </lineage>
</organism>
<feature type="non-terminal residue" evidence="2">
    <location>
        <position position="1"/>
    </location>
</feature>
<protein>
    <recommendedName>
        <fullName evidence="1">SAM-dependent MTase RsmB/NOP-type domain-containing protein</fullName>
    </recommendedName>
</protein>
<gene>
    <name evidence="2" type="ORF">S01H1_45913</name>
</gene>
<reference evidence="2" key="1">
    <citation type="journal article" date="2014" name="Front. Microbiol.">
        <title>High frequency of phylogenetically diverse reductive dehalogenase-homologous genes in deep subseafloor sedimentary metagenomes.</title>
        <authorList>
            <person name="Kawai M."/>
            <person name="Futagami T."/>
            <person name="Toyoda A."/>
            <person name="Takaki Y."/>
            <person name="Nishi S."/>
            <person name="Hori S."/>
            <person name="Arai W."/>
            <person name="Tsubouchi T."/>
            <person name="Morono Y."/>
            <person name="Uchiyama I."/>
            <person name="Ito T."/>
            <person name="Fujiyama A."/>
            <person name="Inagaki F."/>
            <person name="Takami H."/>
        </authorList>
    </citation>
    <scope>NUCLEOTIDE SEQUENCE</scope>
    <source>
        <strain evidence="2">Expedition CK06-06</strain>
    </source>
</reference>
<evidence type="ECO:0000259" key="1">
    <source>
        <dbReference type="PROSITE" id="PS51686"/>
    </source>
</evidence>
<dbReference type="EMBL" id="BARS01029374">
    <property type="protein sequence ID" value="GAG03766.1"/>
    <property type="molecule type" value="Genomic_DNA"/>
</dbReference>
<dbReference type="AlphaFoldDB" id="X0VT95"/>
<accession>X0VT95</accession>
<feature type="domain" description="SAM-dependent MTase RsmB/NOP-type" evidence="1">
    <location>
        <begin position="1"/>
        <end position="48"/>
    </location>
</feature>
<dbReference type="InterPro" id="IPR029063">
    <property type="entry name" value="SAM-dependent_MTases_sf"/>
</dbReference>